<accession>A0A9P4QJY3</accession>
<protein>
    <submittedName>
        <fullName evidence="1">Uncharacterized protein</fullName>
    </submittedName>
</protein>
<dbReference type="Proteomes" id="UP000799444">
    <property type="component" value="Unassembled WGS sequence"/>
</dbReference>
<feature type="non-terminal residue" evidence="1">
    <location>
        <position position="1"/>
    </location>
</feature>
<evidence type="ECO:0000313" key="1">
    <source>
        <dbReference type="EMBL" id="KAF2728688.1"/>
    </source>
</evidence>
<reference evidence="1" key="1">
    <citation type="journal article" date="2020" name="Stud. Mycol.">
        <title>101 Dothideomycetes genomes: a test case for predicting lifestyles and emergence of pathogens.</title>
        <authorList>
            <person name="Haridas S."/>
            <person name="Albert R."/>
            <person name="Binder M."/>
            <person name="Bloem J."/>
            <person name="Labutti K."/>
            <person name="Salamov A."/>
            <person name="Andreopoulos B."/>
            <person name="Baker S."/>
            <person name="Barry K."/>
            <person name="Bills G."/>
            <person name="Bluhm B."/>
            <person name="Cannon C."/>
            <person name="Castanera R."/>
            <person name="Culley D."/>
            <person name="Daum C."/>
            <person name="Ezra D."/>
            <person name="Gonzalez J."/>
            <person name="Henrissat B."/>
            <person name="Kuo A."/>
            <person name="Liang C."/>
            <person name="Lipzen A."/>
            <person name="Lutzoni F."/>
            <person name="Magnuson J."/>
            <person name="Mondo S."/>
            <person name="Nolan M."/>
            <person name="Ohm R."/>
            <person name="Pangilinan J."/>
            <person name="Park H.-J."/>
            <person name="Ramirez L."/>
            <person name="Alfaro M."/>
            <person name="Sun H."/>
            <person name="Tritt A."/>
            <person name="Yoshinaga Y."/>
            <person name="Zwiers L.-H."/>
            <person name="Turgeon B."/>
            <person name="Goodwin S."/>
            <person name="Spatafora J."/>
            <person name="Crous P."/>
            <person name="Grigoriev I."/>
        </authorList>
    </citation>
    <scope>NUCLEOTIDE SEQUENCE</scope>
    <source>
        <strain evidence="1">CBS 125425</strain>
    </source>
</reference>
<organism evidence="1 2">
    <name type="scientific">Polyplosphaeria fusca</name>
    <dbReference type="NCBI Taxonomy" id="682080"/>
    <lineage>
        <taxon>Eukaryota</taxon>
        <taxon>Fungi</taxon>
        <taxon>Dikarya</taxon>
        <taxon>Ascomycota</taxon>
        <taxon>Pezizomycotina</taxon>
        <taxon>Dothideomycetes</taxon>
        <taxon>Pleosporomycetidae</taxon>
        <taxon>Pleosporales</taxon>
        <taxon>Tetraplosphaeriaceae</taxon>
        <taxon>Polyplosphaeria</taxon>
    </lineage>
</organism>
<dbReference type="EMBL" id="ML996270">
    <property type="protein sequence ID" value="KAF2728688.1"/>
    <property type="molecule type" value="Genomic_DNA"/>
</dbReference>
<proteinExistence type="predicted"/>
<gene>
    <name evidence="1" type="ORF">EJ04DRAFT_90521</name>
</gene>
<dbReference type="AlphaFoldDB" id="A0A9P4QJY3"/>
<keyword evidence="2" id="KW-1185">Reference proteome</keyword>
<name>A0A9P4QJY3_9PLEO</name>
<evidence type="ECO:0000313" key="2">
    <source>
        <dbReference type="Proteomes" id="UP000799444"/>
    </source>
</evidence>
<comment type="caution">
    <text evidence="1">The sequence shown here is derived from an EMBL/GenBank/DDBJ whole genome shotgun (WGS) entry which is preliminary data.</text>
</comment>
<sequence>TTLSTFVTLCTRSFLPQPTPLPISIRNLQSARMILFVVLASLLAALAAAQTETYGAHPRRSAHVVNLHSLVPTTLVTSAALPQWTCNPATCVQLPNELPTFTGSWPTITDSIAIVTVTESLPEPTSTNSLDTNDKRVPECIKKVCAGLMFGCWCVKFKTIDGQEYDTGFAGFAKRDGIAINHHFDAMTRDVVLSDKRDGDEAGKGVEAKRIPECIKQVCAGPKFGCWCVKWKTADGEKSTDTIDARGRCYRKGRRGEEFQC</sequence>